<dbReference type="Proteomes" id="UP000245626">
    <property type="component" value="Unassembled WGS sequence"/>
</dbReference>
<gene>
    <name evidence="1" type="ORF">IE53DRAFT_64638</name>
</gene>
<reference evidence="1 2" key="1">
    <citation type="journal article" date="2018" name="Mol. Biol. Evol.">
        <title>Broad Genomic Sampling Reveals a Smut Pathogenic Ancestry of the Fungal Clade Ustilaginomycotina.</title>
        <authorList>
            <person name="Kijpornyongpan T."/>
            <person name="Mondo S.J."/>
            <person name="Barry K."/>
            <person name="Sandor L."/>
            <person name="Lee J."/>
            <person name="Lipzen A."/>
            <person name="Pangilinan J."/>
            <person name="LaButti K."/>
            <person name="Hainaut M."/>
            <person name="Henrissat B."/>
            <person name="Grigoriev I.V."/>
            <person name="Spatafora J.W."/>
            <person name="Aime M.C."/>
        </authorList>
    </citation>
    <scope>NUCLEOTIDE SEQUENCE [LARGE SCALE GENOMIC DNA]</scope>
    <source>
        <strain evidence="1 2">SA 807</strain>
    </source>
</reference>
<accession>A0ACD0P7H0</accession>
<proteinExistence type="predicted"/>
<evidence type="ECO:0000313" key="1">
    <source>
        <dbReference type="EMBL" id="PWN53989.1"/>
    </source>
</evidence>
<keyword evidence="2" id="KW-1185">Reference proteome</keyword>
<protein>
    <submittedName>
        <fullName evidence="1">Uncharacterized protein</fullName>
    </submittedName>
</protein>
<name>A0ACD0P7H0_9BASI</name>
<sequence length="166" mass="17495">MTSTNQVHGSSQIPKKADSSSRAPEGSTALASEMAATSDARRDRAQAISQGDVLPPLDIDPTPTTRMGFGLLSGYEQGLANTPGEDERKRLQGQRNQEFAKEQPDLGELARTSAGKGAQNSSASTSKELTSSGTSRPIDIFQTAASSRGVDNGTGAWRTEERLGLD</sequence>
<evidence type="ECO:0000313" key="2">
    <source>
        <dbReference type="Proteomes" id="UP000245626"/>
    </source>
</evidence>
<organism evidence="1 2">
    <name type="scientific">Violaceomyces palustris</name>
    <dbReference type="NCBI Taxonomy" id="1673888"/>
    <lineage>
        <taxon>Eukaryota</taxon>
        <taxon>Fungi</taxon>
        <taxon>Dikarya</taxon>
        <taxon>Basidiomycota</taxon>
        <taxon>Ustilaginomycotina</taxon>
        <taxon>Ustilaginomycetes</taxon>
        <taxon>Violaceomycetales</taxon>
        <taxon>Violaceomycetaceae</taxon>
        <taxon>Violaceomyces</taxon>
    </lineage>
</organism>
<dbReference type="EMBL" id="KZ819701">
    <property type="protein sequence ID" value="PWN53989.1"/>
    <property type="molecule type" value="Genomic_DNA"/>
</dbReference>